<sequence length="184" mass="21311">MEASLPFPDDEAECWFVLRDLKRSNARHPAYRQLAEIGLRVFTPMHEVVTLVRGQRVRKDVPFLRDLLFVRERYSELRTVVERDPTLQFRYVRGGYCTPMTVRTAEMERFIRAVESTFRPRYYLPGEISPSMIGRQVLIVGGPLNGYEGHLLSIRGSRVKRLFINLPGLLSAGVEVSPEYIRLL</sequence>
<dbReference type="SUPFAM" id="SSF82679">
    <property type="entry name" value="N-utilization substance G protein NusG, N-terminal domain"/>
    <property type="match status" value="1"/>
</dbReference>
<evidence type="ECO:0000313" key="3">
    <source>
        <dbReference type="EMBL" id="VYU67609.1"/>
    </source>
</evidence>
<evidence type="ECO:0000259" key="2">
    <source>
        <dbReference type="Pfam" id="PF02357"/>
    </source>
</evidence>
<dbReference type="NCBIfam" id="NF033644">
    <property type="entry name" value="antiterm_UpxY"/>
    <property type="match status" value="1"/>
</dbReference>
<protein>
    <recommendedName>
        <fullName evidence="2">NusG-like N-terminal domain-containing protein</fullName>
    </recommendedName>
</protein>
<dbReference type="RefSeq" id="WP_302018541.1">
    <property type="nucleotide sequence ID" value="NZ_CACRUT010000031.1"/>
</dbReference>
<accession>A0A6N3GUZ7</accession>
<organism evidence="3">
    <name type="scientific">Paraprevotella clara</name>
    <dbReference type="NCBI Taxonomy" id="454154"/>
    <lineage>
        <taxon>Bacteria</taxon>
        <taxon>Pseudomonadati</taxon>
        <taxon>Bacteroidota</taxon>
        <taxon>Bacteroidia</taxon>
        <taxon>Bacteroidales</taxon>
        <taxon>Prevotellaceae</taxon>
        <taxon>Paraprevotella</taxon>
    </lineage>
</organism>
<reference evidence="3" key="1">
    <citation type="submission" date="2019-11" db="EMBL/GenBank/DDBJ databases">
        <authorList>
            <person name="Feng L."/>
        </authorList>
    </citation>
    <scope>NUCLEOTIDE SEQUENCE</scope>
    <source>
        <strain evidence="3">PclaraLFYP37</strain>
    </source>
</reference>
<dbReference type="Gene3D" id="3.30.70.940">
    <property type="entry name" value="NusG, N-terminal domain"/>
    <property type="match status" value="1"/>
</dbReference>
<dbReference type="CDD" id="cd09895">
    <property type="entry name" value="NGN_SP_UpxY"/>
    <property type="match status" value="1"/>
</dbReference>
<dbReference type="GO" id="GO:0006354">
    <property type="term" value="P:DNA-templated transcription elongation"/>
    <property type="evidence" value="ECO:0007669"/>
    <property type="project" value="InterPro"/>
</dbReference>
<gene>
    <name evidence="3" type="ORF">PCLFYP37_00599</name>
</gene>
<dbReference type="InterPro" id="IPR036735">
    <property type="entry name" value="NGN_dom_sf"/>
</dbReference>
<dbReference type="Pfam" id="PF02357">
    <property type="entry name" value="NusG"/>
    <property type="match status" value="1"/>
</dbReference>
<dbReference type="EMBL" id="CACRUT010000031">
    <property type="protein sequence ID" value="VYU67609.1"/>
    <property type="molecule type" value="Genomic_DNA"/>
</dbReference>
<feature type="domain" description="NusG-like N-terminal" evidence="2">
    <location>
        <begin position="14"/>
        <end position="110"/>
    </location>
</feature>
<proteinExistence type="predicted"/>
<keyword evidence="1" id="KW-0804">Transcription</keyword>
<dbReference type="AlphaFoldDB" id="A0A6N3GUZ7"/>
<dbReference type="InterPro" id="IPR006645">
    <property type="entry name" value="NGN-like_dom"/>
</dbReference>
<evidence type="ECO:0000256" key="1">
    <source>
        <dbReference type="ARBA" id="ARBA00023163"/>
    </source>
</evidence>
<name>A0A6N3GUZ7_9BACT</name>